<dbReference type="PANTHER" id="PTHR12117:SF0">
    <property type="entry name" value="PROLYL 3-HYDROXYLASE OGFOD1"/>
    <property type="match status" value="1"/>
</dbReference>
<sequence>MSRKSIQRRKRSSSSSSPNTEYKNGWKIKKIPITNEIVTPEHHDNDEEISNKFFITEIESKKCLKFNFHPISEIDLSNLQQSFLGSKPFISSNLSKFQITEQPFKVVQIRDFLTRPNDLQTVIDQISKKDLNILSNDLYSLRQSKDLKNYPEFKSLVRFFETKVRTLIMKITKFDLTPEVALTYSEYKHNDYLLCHDDRLGRRKIAFVLYNLDSDWSHNDGGLLELFYTDQGIFQSIPFDNSEVFVNSLVSGQPTPVFDSLLPKNNMLIFFEVSKISFHQVSEVLRHNSSRRSINGWFFTKDECGQPKSKLIYPFIETLPQTDLLLEENLQAYFSDWINPDYLQSKTQHYVRQIFAKKSEVRLKNFLRLDKVLALDKSFNTEQTANLWTQDYRPLFWRLDYIPPTKFNDLPETLKEFYLLINSNSFLNLIFQLTGVEFKKRSKSAPRSKSKYSMNAFETNHSIRGKILRWQQGYYSLCNSLNPEWNERAIDIDFFFNVPLVSKKKFGDQEIIQISDDDVEDGDGDAANGEVNQNCMKKTNGVCKEPKDSRRMKNEKKDDQNNRNESKPKQSRKMIKSNRFESDENIFVDDCDEKHYQSNIKLLDRDHGGVTSYIANDSEIDCQILDIHPANGFMMIVFRNGDCQRFVKYIDSDNQRIPFNQISVCFSDIESTSSS</sequence>
<feature type="compositionally biased region" description="Basic and acidic residues" evidence="5">
    <location>
        <begin position="544"/>
        <end position="568"/>
    </location>
</feature>
<dbReference type="GO" id="GO:0031418">
    <property type="term" value="F:L-ascorbic acid binding"/>
    <property type="evidence" value="ECO:0007669"/>
    <property type="project" value="UniProtKB-KW"/>
</dbReference>
<gene>
    <name evidence="7" type="ORF">SSS_4034</name>
</gene>
<comment type="cofactor">
    <cofactor evidence="1">
        <name>L-ascorbate</name>
        <dbReference type="ChEBI" id="CHEBI:38290"/>
    </cofactor>
</comment>
<dbReference type="Proteomes" id="UP000070412">
    <property type="component" value="Unassembled WGS sequence"/>
</dbReference>
<evidence type="ECO:0000259" key="6">
    <source>
        <dbReference type="SMART" id="SM00702"/>
    </source>
</evidence>
<dbReference type="PANTHER" id="PTHR12117">
    <property type="entry name" value="HISTONE ACETYLTRANSFERASE COMPLEX"/>
    <property type="match status" value="1"/>
</dbReference>
<reference evidence="9" key="1">
    <citation type="journal article" date="2020" name="PLoS Negl. Trop. Dis.">
        <title>High-quality nuclear genome for Sarcoptes scabiei-A critical resource for a neglected parasite.</title>
        <authorList>
            <person name="Korhonen P.K."/>
            <person name="Gasser R.B."/>
            <person name="Ma G."/>
            <person name="Wang T."/>
            <person name="Stroehlein A.J."/>
            <person name="Young N.D."/>
            <person name="Ang C.S."/>
            <person name="Fernando D.D."/>
            <person name="Lu H.C."/>
            <person name="Taylor S."/>
            <person name="Reynolds S.L."/>
            <person name="Mofiz E."/>
            <person name="Najaraj S.H."/>
            <person name="Gowda H."/>
            <person name="Madugundu A."/>
            <person name="Renuse S."/>
            <person name="Holt D."/>
            <person name="Pandey A."/>
            <person name="Papenfuss A.T."/>
            <person name="Fischer K."/>
        </authorList>
    </citation>
    <scope>NUCLEOTIDE SEQUENCE [LARGE SCALE GENOMIC DNA]</scope>
</reference>
<evidence type="ECO:0000313" key="7">
    <source>
        <dbReference type="EMBL" id="KAF7489245.1"/>
    </source>
</evidence>
<feature type="region of interest" description="Disordered" evidence="5">
    <location>
        <begin position="1"/>
        <end position="23"/>
    </location>
</feature>
<name>A0A834R3X0_SARSC</name>
<keyword evidence="4" id="KW-0560">Oxidoreductase</keyword>
<proteinExistence type="predicted"/>
<keyword evidence="2" id="KW-0847">Vitamin C</keyword>
<organism evidence="7">
    <name type="scientific">Sarcoptes scabiei</name>
    <name type="common">Itch mite</name>
    <name type="synonym">Acarus scabiei</name>
    <dbReference type="NCBI Taxonomy" id="52283"/>
    <lineage>
        <taxon>Eukaryota</taxon>
        <taxon>Metazoa</taxon>
        <taxon>Ecdysozoa</taxon>
        <taxon>Arthropoda</taxon>
        <taxon>Chelicerata</taxon>
        <taxon>Arachnida</taxon>
        <taxon>Acari</taxon>
        <taxon>Acariformes</taxon>
        <taxon>Sarcoptiformes</taxon>
        <taxon>Astigmata</taxon>
        <taxon>Psoroptidia</taxon>
        <taxon>Sarcoptoidea</taxon>
        <taxon>Sarcoptidae</taxon>
        <taxon>Sarcoptinae</taxon>
        <taxon>Sarcoptes</taxon>
    </lineage>
</organism>
<reference evidence="7" key="2">
    <citation type="submission" date="2020-01" db="EMBL/GenBank/DDBJ databases">
        <authorList>
            <person name="Korhonen P.K.K."/>
            <person name="Guangxu M.G."/>
            <person name="Wang T.W."/>
            <person name="Stroehlein A.J.S."/>
            <person name="Young N.D."/>
            <person name="Ang C.-S.A."/>
            <person name="Fernando D.W.F."/>
            <person name="Lu H.L."/>
            <person name="Taylor S.T."/>
            <person name="Ehtesham M.E.M."/>
            <person name="Najaraj S.H.N."/>
            <person name="Harsha G.H.G."/>
            <person name="Madugundu A.M."/>
            <person name="Renuse S.R."/>
            <person name="Holt D.H."/>
            <person name="Pandey A.P."/>
            <person name="Papenfuss A.P."/>
            <person name="Gasser R.B.G."/>
            <person name="Fischer K.F."/>
        </authorList>
    </citation>
    <scope>NUCLEOTIDE SEQUENCE</scope>
    <source>
        <strain evidence="7">SSS_KF_BRIS2020</strain>
    </source>
</reference>
<keyword evidence="9" id="KW-1185">Reference proteome</keyword>
<dbReference type="InterPro" id="IPR019601">
    <property type="entry name" value="Oxoglutarate/Fe-dep_Oase_C"/>
</dbReference>
<feature type="compositionally biased region" description="Basic residues" evidence="5">
    <location>
        <begin position="1"/>
        <end position="12"/>
    </location>
</feature>
<dbReference type="OrthoDB" id="430522at2759"/>
<evidence type="ECO:0000256" key="5">
    <source>
        <dbReference type="SAM" id="MobiDB-lite"/>
    </source>
</evidence>
<accession>A0A834R3X0</accession>
<dbReference type="GO" id="GO:0005506">
    <property type="term" value="F:iron ion binding"/>
    <property type="evidence" value="ECO:0007669"/>
    <property type="project" value="InterPro"/>
</dbReference>
<dbReference type="Pfam" id="PF10637">
    <property type="entry name" value="Ofd1_CTDD"/>
    <property type="match status" value="1"/>
</dbReference>
<dbReference type="GO" id="GO:0006449">
    <property type="term" value="P:regulation of translational termination"/>
    <property type="evidence" value="ECO:0007669"/>
    <property type="project" value="TreeGrafter"/>
</dbReference>
<dbReference type="EnsemblMetazoa" id="SSS_4034s_mrna">
    <property type="protein sequence ID" value="KAF7489245.1"/>
    <property type="gene ID" value="SSS_4034"/>
</dbReference>
<dbReference type="Pfam" id="PF13661">
    <property type="entry name" value="2OG-FeII_Oxy_4"/>
    <property type="match status" value="1"/>
</dbReference>
<dbReference type="EMBL" id="WVUK01000065">
    <property type="protein sequence ID" value="KAF7489245.1"/>
    <property type="molecule type" value="Genomic_DNA"/>
</dbReference>
<dbReference type="InterPro" id="IPR051842">
    <property type="entry name" value="uS12_prolyl_hydroxylase"/>
</dbReference>
<evidence type="ECO:0000256" key="1">
    <source>
        <dbReference type="ARBA" id="ARBA00001961"/>
    </source>
</evidence>
<dbReference type="SMART" id="SM00702">
    <property type="entry name" value="P4Hc"/>
    <property type="match status" value="1"/>
</dbReference>
<dbReference type="GO" id="GO:0005737">
    <property type="term" value="C:cytoplasm"/>
    <property type="evidence" value="ECO:0007669"/>
    <property type="project" value="TreeGrafter"/>
</dbReference>
<evidence type="ECO:0000256" key="2">
    <source>
        <dbReference type="ARBA" id="ARBA00022896"/>
    </source>
</evidence>
<evidence type="ECO:0000313" key="8">
    <source>
        <dbReference type="EnsemblMetazoa" id="KAF7489245.1"/>
    </source>
</evidence>
<dbReference type="AlphaFoldDB" id="A0A834R3X0"/>
<keyword evidence="3" id="KW-0223">Dioxygenase</keyword>
<feature type="domain" description="Prolyl 4-hydroxylase alpha subunit" evidence="6">
    <location>
        <begin position="104"/>
        <end position="299"/>
    </location>
</feature>
<reference evidence="8" key="3">
    <citation type="submission" date="2022-06" db="UniProtKB">
        <authorList>
            <consortium name="EnsemblMetazoa"/>
        </authorList>
    </citation>
    <scope>IDENTIFICATION</scope>
</reference>
<evidence type="ECO:0000256" key="3">
    <source>
        <dbReference type="ARBA" id="ARBA00022964"/>
    </source>
</evidence>
<protein>
    <submittedName>
        <fullName evidence="7">Prolyl 3-hydroxylase OGFOD1</fullName>
    </submittedName>
</protein>
<feature type="region of interest" description="Disordered" evidence="5">
    <location>
        <begin position="517"/>
        <end position="574"/>
    </location>
</feature>
<evidence type="ECO:0000313" key="9">
    <source>
        <dbReference type="Proteomes" id="UP000070412"/>
    </source>
</evidence>
<evidence type="ECO:0000256" key="4">
    <source>
        <dbReference type="ARBA" id="ARBA00023002"/>
    </source>
</evidence>
<dbReference type="GO" id="GO:0031543">
    <property type="term" value="F:peptidyl-proline dioxygenase activity"/>
    <property type="evidence" value="ECO:0007669"/>
    <property type="project" value="TreeGrafter"/>
</dbReference>
<dbReference type="InterPro" id="IPR006620">
    <property type="entry name" value="Pro_4_hyd_alph"/>
</dbReference>
<dbReference type="InterPro" id="IPR039558">
    <property type="entry name" value="TPA1/OFD1_N"/>
</dbReference>
<dbReference type="Gene3D" id="2.60.120.620">
    <property type="entry name" value="q2cbj1_9rhob like domain"/>
    <property type="match status" value="2"/>
</dbReference>